<reference evidence="4" key="1">
    <citation type="journal article" date="2019" name="Int. J. Syst. Evol. Microbiol.">
        <title>The Global Catalogue of Microorganisms (GCM) 10K type strain sequencing project: providing services to taxonomists for standard genome sequencing and annotation.</title>
        <authorList>
            <consortium name="The Broad Institute Genomics Platform"/>
            <consortium name="The Broad Institute Genome Sequencing Center for Infectious Disease"/>
            <person name="Wu L."/>
            <person name="Ma J."/>
        </authorList>
    </citation>
    <scope>NUCLEOTIDE SEQUENCE [LARGE SCALE GENOMIC DNA]</scope>
    <source>
        <strain evidence="4">CGMCC 1.16305</strain>
    </source>
</reference>
<evidence type="ECO:0000259" key="2">
    <source>
        <dbReference type="Pfam" id="PF08241"/>
    </source>
</evidence>
<keyword evidence="1" id="KW-1133">Transmembrane helix</keyword>
<keyword evidence="4" id="KW-1185">Reference proteome</keyword>
<gene>
    <name evidence="3" type="ORF">ACFQRG_18955</name>
</gene>
<proteinExistence type="predicted"/>
<dbReference type="Gene3D" id="3.40.50.150">
    <property type="entry name" value="Vaccinia Virus protein VP39"/>
    <property type="match status" value="1"/>
</dbReference>
<dbReference type="CDD" id="cd02440">
    <property type="entry name" value="AdoMet_MTases"/>
    <property type="match status" value="1"/>
</dbReference>
<protein>
    <submittedName>
        <fullName evidence="3">Class I SAM-dependent methyltransferase</fullName>
        <ecNumber evidence="3">2.1.1.-</ecNumber>
    </submittedName>
</protein>
<dbReference type="GO" id="GO:0032259">
    <property type="term" value="P:methylation"/>
    <property type="evidence" value="ECO:0007669"/>
    <property type="project" value="UniProtKB-KW"/>
</dbReference>
<dbReference type="EC" id="2.1.1.-" evidence="3"/>
<dbReference type="PANTHER" id="PTHR45277">
    <property type="entry name" value="EXPRESSED PROTEIN"/>
    <property type="match status" value="1"/>
</dbReference>
<feature type="transmembrane region" description="Helical" evidence="1">
    <location>
        <begin position="45"/>
        <end position="66"/>
    </location>
</feature>
<evidence type="ECO:0000313" key="3">
    <source>
        <dbReference type="EMBL" id="MFC7394995.1"/>
    </source>
</evidence>
<keyword evidence="3" id="KW-0489">Methyltransferase</keyword>
<dbReference type="EMBL" id="JBHTCO010000041">
    <property type="protein sequence ID" value="MFC7394995.1"/>
    <property type="molecule type" value="Genomic_DNA"/>
</dbReference>
<dbReference type="InterPro" id="IPR013216">
    <property type="entry name" value="Methyltransf_11"/>
</dbReference>
<dbReference type="SUPFAM" id="SSF53335">
    <property type="entry name" value="S-adenosyl-L-methionine-dependent methyltransferases"/>
    <property type="match status" value="1"/>
</dbReference>
<keyword evidence="1" id="KW-0812">Transmembrane</keyword>
<evidence type="ECO:0000256" key="1">
    <source>
        <dbReference type="SAM" id="Phobius"/>
    </source>
</evidence>
<dbReference type="Pfam" id="PF08241">
    <property type="entry name" value="Methyltransf_11"/>
    <property type="match status" value="1"/>
</dbReference>
<comment type="caution">
    <text evidence="3">The sequence shown here is derived from an EMBL/GenBank/DDBJ whole genome shotgun (WGS) entry which is preliminary data.</text>
</comment>
<name>A0ABW2Q4L1_9BACL</name>
<feature type="domain" description="Methyltransferase type 11" evidence="2">
    <location>
        <begin position="96"/>
        <end position="204"/>
    </location>
</feature>
<keyword evidence="1" id="KW-0472">Membrane</keyword>
<dbReference type="Proteomes" id="UP001596505">
    <property type="component" value="Unassembled WGS sequence"/>
</dbReference>
<sequence length="250" mass="27927">MNVNHRKGKYGIDAPGVVINLPIIGVILLILSIVSFNVFPEQMRWIGRMISAVLFITCLICLFEAAAMIWSSKKGKVIECERLLDLIGLNGDEKVLDVGCGRGMVLHSAARRLTTGQAVGLDVWSEKDQSGNHPDVTLQNAKLEGVEDKIKLFNGDARDMPFADETFDVIVSSLAIHNIPSREEREMALRECVRVLKPNGRFAILDFQYVKDYAHVFQRLGIENVKVIGPHYVMFPPVKIVTGKKQIIEN</sequence>
<evidence type="ECO:0000313" key="4">
    <source>
        <dbReference type="Proteomes" id="UP001596505"/>
    </source>
</evidence>
<keyword evidence="3" id="KW-0808">Transferase</keyword>
<dbReference type="GO" id="GO:0008168">
    <property type="term" value="F:methyltransferase activity"/>
    <property type="evidence" value="ECO:0007669"/>
    <property type="project" value="UniProtKB-KW"/>
</dbReference>
<dbReference type="RefSeq" id="WP_380969034.1">
    <property type="nucleotide sequence ID" value="NZ_JBHTCO010000041.1"/>
</dbReference>
<dbReference type="InterPro" id="IPR029063">
    <property type="entry name" value="SAM-dependent_MTases_sf"/>
</dbReference>
<accession>A0ABW2Q4L1</accession>
<organism evidence="3 4">
    <name type="scientific">Scopulibacillus cellulosilyticus</name>
    <dbReference type="NCBI Taxonomy" id="2665665"/>
    <lineage>
        <taxon>Bacteria</taxon>
        <taxon>Bacillati</taxon>
        <taxon>Bacillota</taxon>
        <taxon>Bacilli</taxon>
        <taxon>Bacillales</taxon>
        <taxon>Sporolactobacillaceae</taxon>
        <taxon>Scopulibacillus</taxon>
    </lineage>
</organism>
<dbReference type="PANTHER" id="PTHR45277:SF1">
    <property type="entry name" value="EXPRESSED PROTEIN"/>
    <property type="match status" value="1"/>
</dbReference>
<feature type="transmembrane region" description="Helical" evidence="1">
    <location>
        <begin position="12"/>
        <end position="39"/>
    </location>
</feature>